<dbReference type="GO" id="GO:0006355">
    <property type="term" value="P:regulation of DNA-templated transcription"/>
    <property type="evidence" value="ECO:0007669"/>
    <property type="project" value="InterPro"/>
</dbReference>
<dbReference type="PRINTS" id="PR00038">
    <property type="entry name" value="HTHLUXR"/>
</dbReference>
<organism evidence="6 7">
    <name type="scientific">Marinoscillum furvescens DSM 4134</name>
    <dbReference type="NCBI Taxonomy" id="1122208"/>
    <lineage>
        <taxon>Bacteria</taxon>
        <taxon>Pseudomonadati</taxon>
        <taxon>Bacteroidota</taxon>
        <taxon>Cytophagia</taxon>
        <taxon>Cytophagales</taxon>
        <taxon>Reichenbachiellaceae</taxon>
        <taxon>Marinoscillum</taxon>
    </lineage>
</organism>
<dbReference type="GO" id="GO:0003677">
    <property type="term" value="F:DNA binding"/>
    <property type="evidence" value="ECO:0007669"/>
    <property type="project" value="UniProtKB-KW"/>
</dbReference>
<gene>
    <name evidence="6" type="ORF">C7460_101121</name>
</gene>
<dbReference type="EMBL" id="QREG01000001">
    <property type="protein sequence ID" value="REE05604.1"/>
    <property type="molecule type" value="Genomic_DNA"/>
</dbReference>
<feature type="domain" description="HTH luxR-type" evidence="4">
    <location>
        <begin position="149"/>
        <end position="214"/>
    </location>
</feature>
<keyword evidence="2" id="KW-0238">DNA-binding</keyword>
<evidence type="ECO:0000313" key="6">
    <source>
        <dbReference type="EMBL" id="REE05604.1"/>
    </source>
</evidence>
<dbReference type="PROSITE" id="PS50043">
    <property type="entry name" value="HTH_LUXR_2"/>
    <property type="match status" value="1"/>
</dbReference>
<dbReference type="PANTHER" id="PTHR43214:SF43">
    <property type="entry name" value="TWO-COMPONENT RESPONSE REGULATOR"/>
    <property type="match status" value="1"/>
</dbReference>
<dbReference type="SMART" id="SM00421">
    <property type="entry name" value="HTH_LUXR"/>
    <property type="match status" value="1"/>
</dbReference>
<sequence>MIKVALADDHEIVRYGIKMVLEDDPDIEVIWEASDGQETIDKMHQTAPDVLVADIRMPLLNGLEVAQKLKSDDPSVKIIMLTMHDDSEYVLKSVQFGADGYLLKDTNKTEFNKAVKMVHSGQKYFSGDISTTIVNSFVSGKPATEAQPAANTDYQLTKREKQILKLIYEGVSNKDIAEQLGKSIRTIETHRFNIMKKLEVNNITELLKKLDREGIAQTL</sequence>
<evidence type="ECO:0000256" key="1">
    <source>
        <dbReference type="ARBA" id="ARBA00022553"/>
    </source>
</evidence>
<evidence type="ECO:0000313" key="7">
    <source>
        <dbReference type="Proteomes" id="UP000256779"/>
    </source>
</evidence>
<dbReference type="PROSITE" id="PS50110">
    <property type="entry name" value="RESPONSE_REGULATORY"/>
    <property type="match status" value="1"/>
</dbReference>
<dbReference type="InterPro" id="IPR016032">
    <property type="entry name" value="Sig_transdc_resp-reg_C-effctor"/>
</dbReference>
<feature type="domain" description="Response regulatory" evidence="5">
    <location>
        <begin position="3"/>
        <end position="119"/>
    </location>
</feature>
<dbReference type="SMART" id="SM00448">
    <property type="entry name" value="REC"/>
    <property type="match status" value="1"/>
</dbReference>
<dbReference type="CDD" id="cd06170">
    <property type="entry name" value="LuxR_C_like"/>
    <property type="match status" value="1"/>
</dbReference>
<dbReference type="CDD" id="cd17535">
    <property type="entry name" value="REC_NarL-like"/>
    <property type="match status" value="1"/>
</dbReference>
<dbReference type="Pfam" id="PF00196">
    <property type="entry name" value="GerE"/>
    <property type="match status" value="1"/>
</dbReference>
<dbReference type="PANTHER" id="PTHR43214">
    <property type="entry name" value="TWO-COMPONENT RESPONSE REGULATOR"/>
    <property type="match status" value="1"/>
</dbReference>
<dbReference type="Proteomes" id="UP000256779">
    <property type="component" value="Unassembled WGS sequence"/>
</dbReference>
<protein>
    <submittedName>
        <fullName evidence="6">LuxR family two component transcriptional regulator</fullName>
    </submittedName>
</protein>
<dbReference type="InterPro" id="IPR001789">
    <property type="entry name" value="Sig_transdc_resp-reg_receiver"/>
</dbReference>
<evidence type="ECO:0000259" key="4">
    <source>
        <dbReference type="PROSITE" id="PS50043"/>
    </source>
</evidence>
<evidence type="ECO:0000256" key="2">
    <source>
        <dbReference type="ARBA" id="ARBA00023125"/>
    </source>
</evidence>
<name>A0A3D9LGL7_MARFU</name>
<dbReference type="Gene3D" id="3.40.50.2300">
    <property type="match status" value="1"/>
</dbReference>
<dbReference type="InterPro" id="IPR011006">
    <property type="entry name" value="CheY-like_superfamily"/>
</dbReference>
<dbReference type="RefSeq" id="WP_115866121.1">
    <property type="nucleotide sequence ID" value="NZ_QREG01000001.1"/>
</dbReference>
<accession>A0A3D9LGL7</accession>
<reference evidence="6 7" key="1">
    <citation type="submission" date="2018-07" db="EMBL/GenBank/DDBJ databases">
        <title>Genomic Encyclopedia of Type Strains, Phase IV (KMG-IV): sequencing the most valuable type-strain genomes for metagenomic binning, comparative biology and taxonomic classification.</title>
        <authorList>
            <person name="Goeker M."/>
        </authorList>
    </citation>
    <scope>NUCLEOTIDE SEQUENCE [LARGE SCALE GENOMIC DNA]</scope>
    <source>
        <strain evidence="6 7">DSM 4134</strain>
    </source>
</reference>
<proteinExistence type="predicted"/>
<dbReference type="SUPFAM" id="SSF46894">
    <property type="entry name" value="C-terminal effector domain of the bipartite response regulators"/>
    <property type="match status" value="1"/>
</dbReference>
<evidence type="ECO:0000259" key="5">
    <source>
        <dbReference type="PROSITE" id="PS50110"/>
    </source>
</evidence>
<dbReference type="OrthoDB" id="9797341at2"/>
<keyword evidence="7" id="KW-1185">Reference proteome</keyword>
<feature type="modified residue" description="4-aspartylphosphate" evidence="3">
    <location>
        <position position="54"/>
    </location>
</feature>
<comment type="caution">
    <text evidence="6">The sequence shown here is derived from an EMBL/GenBank/DDBJ whole genome shotgun (WGS) entry which is preliminary data.</text>
</comment>
<dbReference type="AlphaFoldDB" id="A0A3D9LGL7"/>
<dbReference type="Pfam" id="PF00072">
    <property type="entry name" value="Response_reg"/>
    <property type="match status" value="1"/>
</dbReference>
<keyword evidence="1 3" id="KW-0597">Phosphoprotein</keyword>
<dbReference type="SUPFAM" id="SSF52172">
    <property type="entry name" value="CheY-like"/>
    <property type="match status" value="1"/>
</dbReference>
<dbReference type="InterPro" id="IPR039420">
    <property type="entry name" value="WalR-like"/>
</dbReference>
<dbReference type="InterPro" id="IPR000792">
    <property type="entry name" value="Tscrpt_reg_LuxR_C"/>
</dbReference>
<evidence type="ECO:0000256" key="3">
    <source>
        <dbReference type="PROSITE-ProRule" id="PRU00169"/>
    </source>
</evidence>
<dbReference type="InterPro" id="IPR058245">
    <property type="entry name" value="NreC/VraR/RcsB-like_REC"/>
</dbReference>
<dbReference type="GO" id="GO:0000160">
    <property type="term" value="P:phosphorelay signal transduction system"/>
    <property type="evidence" value="ECO:0007669"/>
    <property type="project" value="InterPro"/>
</dbReference>